<dbReference type="FunFam" id="3.90.1290.10:FF:000001">
    <property type="entry name" value="Plectin a"/>
    <property type="match status" value="2"/>
</dbReference>
<dbReference type="SMART" id="SM00250">
    <property type="entry name" value="PLEC"/>
    <property type="match status" value="17"/>
</dbReference>
<keyword evidence="15" id="KW-1185">Reference proteome</keyword>
<feature type="transmembrane region" description="Helical" evidence="12">
    <location>
        <begin position="1762"/>
        <end position="1787"/>
    </location>
</feature>
<feature type="coiled-coil region" evidence="10">
    <location>
        <begin position="685"/>
        <end position="793"/>
    </location>
</feature>
<feature type="coiled-coil region" evidence="10">
    <location>
        <begin position="405"/>
        <end position="646"/>
    </location>
</feature>
<gene>
    <name evidence="14" type="primary">dsp</name>
    <name evidence="14" type="ORF">DAT39_018398</name>
</gene>
<dbReference type="OrthoDB" id="8938928at2759"/>
<dbReference type="GO" id="GO:0030057">
    <property type="term" value="C:desmosome"/>
    <property type="evidence" value="ECO:0007669"/>
    <property type="project" value="UniProtKB-SubCell"/>
</dbReference>
<feature type="compositionally biased region" description="Basic and acidic residues" evidence="11">
    <location>
        <begin position="2246"/>
        <end position="2255"/>
    </location>
</feature>
<dbReference type="GO" id="GO:0005882">
    <property type="term" value="C:intermediate filament"/>
    <property type="evidence" value="ECO:0007669"/>
    <property type="project" value="TreeGrafter"/>
</dbReference>
<dbReference type="GO" id="GO:0045104">
    <property type="term" value="P:intermediate filament cytoskeleton organization"/>
    <property type="evidence" value="ECO:0007669"/>
    <property type="project" value="InterPro"/>
</dbReference>
<dbReference type="PANTHER" id="PTHR23169">
    <property type="entry name" value="ENVOPLAKIN"/>
    <property type="match status" value="1"/>
</dbReference>
<feature type="region of interest" description="Disordered" evidence="11">
    <location>
        <begin position="2220"/>
        <end position="2342"/>
    </location>
</feature>
<name>A0A8J4XB95_CLAMG</name>
<keyword evidence="8 10" id="KW-0175">Coiled coil</keyword>
<feature type="compositionally biased region" description="Basic and acidic residues" evidence="11">
    <location>
        <begin position="269"/>
        <end position="298"/>
    </location>
</feature>
<dbReference type="SUPFAM" id="SSF75399">
    <property type="entry name" value="Plakin repeat"/>
    <property type="match status" value="4"/>
</dbReference>
<accession>A0A8J4XB95</accession>
<evidence type="ECO:0000256" key="10">
    <source>
        <dbReference type="SAM" id="Coils"/>
    </source>
</evidence>
<keyword evidence="12" id="KW-1133">Transmembrane helix</keyword>
<organism evidence="14 15">
    <name type="scientific">Clarias magur</name>
    <name type="common">Asian catfish</name>
    <name type="synonym">Macropteronotus magur</name>
    <dbReference type="NCBI Taxonomy" id="1594786"/>
    <lineage>
        <taxon>Eukaryota</taxon>
        <taxon>Metazoa</taxon>
        <taxon>Chordata</taxon>
        <taxon>Craniata</taxon>
        <taxon>Vertebrata</taxon>
        <taxon>Euteleostomi</taxon>
        <taxon>Actinopterygii</taxon>
        <taxon>Neopterygii</taxon>
        <taxon>Teleostei</taxon>
        <taxon>Ostariophysi</taxon>
        <taxon>Siluriformes</taxon>
        <taxon>Clariidae</taxon>
        <taxon>Clarias</taxon>
    </lineage>
</organism>
<evidence type="ECO:0000313" key="15">
    <source>
        <dbReference type="Proteomes" id="UP000727407"/>
    </source>
</evidence>
<comment type="subcellular location">
    <subcellularLocation>
        <location evidence="2">Cell junction</location>
        <location evidence="2">Desmosome</location>
    </subcellularLocation>
    <subcellularLocation>
        <location evidence="1">Cell membrane</location>
    </subcellularLocation>
</comment>
<dbReference type="Gene3D" id="3.90.1290.10">
    <property type="entry name" value="Plakin repeat"/>
    <property type="match status" value="3"/>
</dbReference>
<feature type="compositionally biased region" description="Basic and acidic residues" evidence="11">
    <location>
        <begin position="341"/>
        <end position="355"/>
    </location>
</feature>
<comment type="caution">
    <text evidence="14">The sequence shown here is derived from an EMBL/GenBank/DDBJ whole genome shotgun (WGS) entry which is preliminary data.</text>
</comment>
<protein>
    <submittedName>
        <fullName evidence="14">Desmoplakin-like isoform X1</fullName>
    </submittedName>
</protein>
<evidence type="ECO:0000259" key="13">
    <source>
        <dbReference type="Pfam" id="PF04547"/>
    </source>
</evidence>
<dbReference type="PANTHER" id="PTHR23169:SF26">
    <property type="entry name" value="DESMOPLAKIN"/>
    <property type="match status" value="1"/>
</dbReference>
<keyword evidence="6" id="KW-0677">Repeat</keyword>
<feature type="compositionally biased region" description="Basic and acidic residues" evidence="11">
    <location>
        <begin position="2282"/>
        <end position="2293"/>
    </location>
</feature>
<proteinExistence type="inferred from homology"/>
<evidence type="ECO:0000256" key="2">
    <source>
        <dbReference type="ARBA" id="ARBA00004568"/>
    </source>
</evidence>
<evidence type="ECO:0000256" key="5">
    <source>
        <dbReference type="ARBA" id="ARBA00022553"/>
    </source>
</evidence>
<dbReference type="Gene3D" id="3.30.160.780">
    <property type="match status" value="1"/>
</dbReference>
<feature type="non-terminal residue" evidence="14">
    <location>
        <position position="2400"/>
    </location>
</feature>
<evidence type="ECO:0000256" key="7">
    <source>
        <dbReference type="ARBA" id="ARBA00022949"/>
    </source>
</evidence>
<sequence>AADIQTRYIELLTRSTDYYKFLGELQRSMEELKIRNTRIDLLEEELRRLRDDLQDRSQKNKSLEDVLARYKQELSQSKEQLISMEEVKSTEVMRYHAAKDNLDSTQNQLKDLNDQVARLTLLIEEEKRSRRLAEERYTSQQQEFEAAIRKRQKELDELNWSKIDFEKAIKDKEREIERMKMQLEDETSRRRAAESETSKVRNQLNQEISTLKKTYESEIHVTKTSMLMATQQKEEDSATLKLQLDRLMDEKRDLEEELRRLQLSMSQMEDARKRAEQEAHQQRSSGTEENRKRKELEIHVQTITRERTELETRYRDELAQASNRTQENARKISVLTQSLDEETRKRKSLEQENQRLRQSEADLLAKHTSSLEIINKLKITEQEANLIRVEMAKQASEKGKAEQSATRLQTRIKDLQVMIDNLEAELEKEKKGNQDELTRRKRIESELERVNQLCREYTSTINTLRVHKEQESSVSRKHEQDFRRVQEELDRCQKEHMVTSEQLTRLGAELKALQQQLIQEQARVREVNLRNETLSKTIEEKSRGLNESLNEIEKLKSLTQNLTKERLKLDEELRSIRQDRDDLRSNKTSSDSEHMAQLSAIQLQLQSSNKRGLELQAQISELSKERESLKAEIAKIQKQYMETSLTIHESQTKYTVIQQEKDSLLAKLRLLEMDKGKQQRSEEELSRIKMSLETETRQKQRLQEELDKLRKDFNYWKSQYELKDGQIRQCQADKDKAERDRSSLHNDLMKLTAELRSVEERYRARLQTSEYEVSELTRKREALERELKKLQQRPSGSTKQTQTDEKAVTIDLSKLVFDGIRRKVTAHQLSDCGIINKSTLDKLLKGQITVSDVSVEIQPNLKGTGVIAGVQQGSQNKMPITEAKSKNLLSPESAIMLLEAQAATGHMIDPKFNEKMPVDTACSRGIVDTEDRDVLITAEAACTGFKDPFTGKLLSVGQACKKGQLDKERAIRLLQAQEAVGGIVDPVLSVFLPKDAALDRGLIDEELYRALNKKPVSYINPASGEKISYSDLRRKCVSEPATGLLLLPVSENSKYVQGIRGQVSLKELVDSNLINKGDLDKVERGMLTTKDIENRLKNYLSGSGCIAGIYDEAQDRVLPFYQAKKENLLRPGTTLELLEAQAASGFMIDPVNNVYLTVEEAWKRGLVGKEFKDKLLSAEKAVTGYRDPGTGQIISLFQAIEKELIEKGHGIRLLEAQIASGGIIDPKESHRIDVEVAYRRGYFDREMNDILTYEGDDTKGFFDPNTHENLTYLQLQKRCISDPKTGLLLLPLKDKNKNKQQSSQKNTLRKRRVVIVDPETGKEMSVREAYHRELIDYDTFLNLSEQECEWEEITITDSAGKTRLVIVDRKTGTQYDVQDSLDRGIIQKSALDQYRSGTLTLTQFANLFSSKTTSSELSICTSIPEDFTTCSSPTDVTPSSPTVRQRFANVSITLSPPSDILDDQSPVAAIFDSETLEKITITEAQRRGIVDTITAQRLLEAQACTGGIINPSTGKRLTLQNAVHQSIIDDEMASKLKPAYKAYAGFEDVKTKRRMSAAEAIKEKWLPYEAGQRFLEFQYLTGGLLEPGSGKRISIEEAIRRGWLDGKGAQKLQDTRNYMKTLTCPKTKLKISYKEAMDNCMVEENNGMKMLQATSVSTKVFLEHWKRRQRCLQHSWNLTGVEDEEVMRDRAEDELRPAYEDFILKKRQKNNKNIKKDQLDERTHDVGKEKLLSAKGGQTLFASDSLTWRDRLPGCCINISSVLLMVGVTLSAVSGVILYRIIVFAVMSMNPDHEAKANVRVTVTTTAVIINLLVVLVLDEIYGAVAAWITELEIPKTEAAFEEHLILKTFLLKSMNAFAPVFYVAFFKGRFAGRPGDYVYVFKDFRMEECAPAGCLIEVCIQLGMIMLGKQLIQNNVFEIAIPKLKKMYREYKEDKEGGEKKKKDKDPNRPRQRWDLDYQLEPYEGLSPEYMEMIIQYGFVTLFVASFPLAPVFALLNNIIEIRLDAAKFVTEIRRPDAVRAKEIGIWYNILSGISKFAVITNAFVISFTSEFIPRMVYRCLYSETGTMHGFIDHTLAYFNTSNFKPGTAPNSTRFDRELRICRYKDYRDPPWSPESYQLSKQYWSVLAARLAFVIFFQNLAMFLSMLVAWLIPDVPRCLKDCLKREKALLLDLLLSEEVEKQRQQSQHPDNINITINTSEEETIEMEPACSVILQSQTTENELQTADKENLSREEPESTTSEPVSPDKDCHSIKTSDPNLNKCVPHSQGKPGDTFHYQEFNLKEPPPRDPGPRSRSRCQTLPPRQRGDPPGGSPSRTSHSTSFVHFNQNFPQATSRKDGAGKGRTMLTEWFWWDHLWLPANVTWADLQDKDGQVYARVSHLYVILPITVLLLGLRVLYE</sequence>
<dbReference type="GO" id="GO:0098609">
    <property type="term" value="P:cell-cell adhesion"/>
    <property type="evidence" value="ECO:0007669"/>
    <property type="project" value="TreeGrafter"/>
</dbReference>
<feature type="compositionally biased region" description="Polar residues" evidence="11">
    <location>
        <begin position="2315"/>
        <end position="2335"/>
    </location>
</feature>
<feature type="transmembrane region" description="Helical" evidence="12">
    <location>
        <begin position="1850"/>
        <end position="1869"/>
    </location>
</feature>
<feature type="transmembrane region" description="Helical" evidence="12">
    <location>
        <begin position="1975"/>
        <end position="1997"/>
    </location>
</feature>
<dbReference type="GO" id="GO:0005737">
    <property type="term" value="C:cytoplasm"/>
    <property type="evidence" value="ECO:0007669"/>
    <property type="project" value="TreeGrafter"/>
</dbReference>
<dbReference type="GO" id="GO:0005886">
    <property type="term" value="C:plasma membrane"/>
    <property type="evidence" value="ECO:0007669"/>
    <property type="project" value="UniProtKB-SubCell"/>
</dbReference>
<keyword evidence="5" id="KW-0597">Phosphoprotein</keyword>
<comment type="similarity">
    <text evidence="3">Belongs to the plakin or cytolinker family.</text>
</comment>
<feature type="transmembrane region" description="Helical" evidence="12">
    <location>
        <begin position="1808"/>
        <end position="1830"/>
    </location>
</feature>
<dbReference type="Proteomes" id="UP000727407">
    <property type="component" value="Unassembled WGS sequence"/>
</dbReference>
<feature type="compositionally biased region" description="Basic and acidic residues" evidence="11">
    <location>
        <begin position="2226"/>
        <end position="2237"/>
    </location>
</feature>
<feature type="region of interest" description="Disordered" evidence="11">
    <location>
        <begin position="319"/>
        <end position="355"/>
    </location>
</feature>
<dbReference type="GO" id="GO:0043588">
    <property type="term" value="P:skin development"/>
    <property type="evidence" value="ECO:0007669"/>
    <property type="project" value="TreeGrafter"/>
</dbReference>
<dbReference type="Pfam" id="PF04547">
    <property type="entry name" value="Anoctamin"/>
    <property type="match status" value="1"/>
</dbReference>
<evidence type="ECO:0000256" key="12">
    <source>
        <dbReference type="SAM" id="Phobius"/>
    </source>
</evidence>
<dbReference type="FunFam" id="3.90.1290.10:FF:000002">
    <property type="entry name" value="Plectin a"/>
    <property type="match status" value="1"/>
</dbReference>
<dbReference type="InterPro" id="IPR001101">
    <property type="entry name" value="Plectin_repeat"/>
</dbReference>
<dbReference type="InterPro" id="IPR043197">
    <property type="entry name" value="Plakin"/>
</dbReference>
<dbReference type="FunFam" id="3.30.160.780:FF:000001">
    <property type="entry name" value="Plectin a"/>
    <property type="match status" value="1"/>
</dbReference>
<feature type="region of interest" description="Disordered" evidence="11">
    <location>
        <begin position="266"/>
        <end position="298"/>
    </location>
</feature>
<evidence type="ECO:0000256" key="3">
    <source>
        <dbReference type="ARBA" id="ARBA00009109"/>
    </source>
</evidence>
<keyword evidence="9 12" id="KW-0472">Membrane</keyword>
<evidence type="ECO:0000256" key="9">
    <source>
        <dbReference type="ARBA" id="ARBA00023136"/>
    </source>
</evidence>
<feature type="coiled-coil region" evidence="10">
    <location>
        <begin position="25"/>
        <end position="196"/>
    </location>
</feature>
<keyword evidence="7" id="KW-0965">Cell junction</keyword>
<keyword evidence="12" id="KW-0812">Transmembrane</keyword>
<evidence type="ECO:0000256" key="8">
    <source>
        <dbReference type="ARBA" id="ARBA00023054"/>
    </source>
</evidence>
<reference evidence="14" key="1">
    <citation type="submission" date="2020-07" db="EMBL/GenBank/DDBJ databases">
        <title>Clarias magur genome sequencing, assembly and annotation.</title>
        <authorList>
            <person name="Kushwaha B."/>
            <person name="Kumar R."/>
            <person name="Das P."/>
            <person name="Joshi C.G."/>
            <person name="Kumar D."/>
            <person name="Nagpure N.S."/>
            <person name="Pandey M."/>
            <person name="Agarwal S."/>
            <person name="Srivastava S."/>
            <person name="Singh M."/>
            <person name="Sahoo L."/>
            <person name="Jayasankar P."/>
            <person name="Meher P.K."/>
            <person name="Koringa P.G."/>
            <person name="Iquebal M.A."/>
            <person name="Das S.P."/>
            <person name="Bit A."/>
            <person name="Patnaik S."/>
            <person name="Patel N."/>
            <person name="Shah T.M."/>
            <person name="Hinsu A."/>
            <person name="Jena J.K."/>
        </authorList>
    </citation>
    <scope>NUCLEOTIDE SEQUENCE</scope>
    <source>
        <strain evidence="14">CIFAMagur01</strain>
        <tissue evidence="14">Testis</tissue>
    </source>
</reference>
<dbReference type="GO" id="GO:0042060">
    <property type="term" value="P:wound healing"/>
    <property type="evidence" value="ECO:0007669"/>
    <property type="project" value="TreeGrafter"/>
</dbReference>
<feature type="transmembrane region" description="Helical" evidence="12">
    <location>
        <begin position="2132"/>
        <end position="2153"/>
    </location>
</feature>
<feature type="domain" description="Anoctamin transmembrane" evidence="13">
    <location>
        <begin position="1655"/>
        <end position="2167"/>
    </location>
</feature>
<dbReference type="InterPro" id="IPR035915">
    <property type="entry name" value="Plakin_repeat_sf"/>
</dbReference>
<feature type="non-terminal residue" evidence="14">
    <location>
        <position position="1"/>
    </location>
</feature>
<evidence type="ECO:0000256" key="4">
    <source>
        <dbReference type="ARBA" id="ARBA00022475"/>
    </source>
</evidence>
<evidence type="ECO:0000313" key="14">
    <source>
        <dbReference type="EMBL" id="KAF5891900.1"/>
    </source>
</evidence>
<dbReference type="Pfam" id="PF00681">
    <property type="entry name" value="Plectin"/>
    <property type="match status" value="7"/>
</dbReference>
<evidence type="ECO:0000256" key="11">
    <source>
        <dbReference type="SAM" id="MobiDB-lite"/>
    </source>
</evidence>
<evidence type="ECO:0000256" key="1">
    <source>
        <dbReference type="ARBA" id="ARBA00004236"/>
    </source>
</evidence>
<keyword evidence="4" id="KW-1003">Cell membrane</keyword>
<dbReference type="GO" id="GO:0005198">
    <property type="term" value="F:structural molecule activity"/>
    <property type="evidence" value="ECO:0007669"/>
    <property type="project" value="TreeGrafter"/>
</dbReference>
<dbReference type="GO" id="GO:0014704">
    <property type="term" value="C:intercalated disc"/>
    <property type="evidence" value="ECO:0007669"/>
    <property type="project" value="TreeGrafter"/>
</dbReference>
<dbReference type="EMBL" id="QNUK01000543">
    <property type="protein sequence ID" value="KAF5891900.1"/>
    <property type="molecule type" value="Genomic_DNA"/>
</dbReference>
<evidence type="ECO:0000256" key="6">
    <source>
        <dbReference type="ARBA" id="ARBA00022737"/>
    </source>
</evidence>
<dbReference type="InterPro" id="IPR049452">
    <property type="entry name" value="Anoctamin_TM"/>
</dbReference>